<protein>
    <submittedName>
        <fullName evidence="2">Uncharacterized protein</fullName>
    </submittedName>
</protein>
<evidence type="ECO:0000313" key="3">
    <source>
        <dbReference type="Proteomes" id="UP001374535"/>
    </source>
</evidence>
<feature type="non-terminal residue" evidence="2">
    <location>
        <position position="1"/>
    </location>
</feature>
<feature type="region of interest" description="Disordered" evidence="1">
    <location>
        <begin position="80"/>
        <end position="111"/>
    </location>
</feature>
<accession>A0AAQ3NU01</accession>
<organism evidence="2 3">
    <name type="scientific">Vigna mungo</name>
    <name type="common">Black gram</name>
    <name type="synonym">Phaseolus mungo</name>
    <dbReference type="NCBI Taxonomy" id="3915"/>
    <lineage>
        <taxon>Eukaryota</taxon>
        <taxon>Viridiplantae</taxon>
        <taxon>Streptophyta</taxon>
        <taxon>Embryophyta</taxon>
        <taxon>Tracheophyta</taxon>
        <taxon>Spermatophyta</taxon>
        <taxon>Magnoliopsida</taxon>
        <taxon>eudicotyledons</taxon>
        <taxon>Gunneridae</taxon>
        <taxon>Pentapetalae</taxon>
        <taxon>rosids</taxon>
        <taxon>fabids</taxon>
        <taxon>Fabales</taxon>
        <taxon>Fabaceae</taxon>
        <taxon>Papilionoideae</taxon>
        <taxon>50 kb inversion clade</taxon>
        <taxon>NPAAA clade</taxon>
        <taxon>indigoferoid/millettioid clade</taxon>
        <taxon>Phaseoleae</taxon>
        <taxon>Vigna</taxon>
    </lineage>
</organism>
<dbReference type="EMBL" id="CP144697">
    <property type="protein sequence ID" value="WVZ16034.1"/>
    <property type="molecule type" value="Genomic_DNA"/>
</dbReference>
<name>A0AAQ3NU01_VIGMU</name>
<keyword evidence="3" id="KW-1185">Reference proteome</keyword>
<gene>
    <name evidence="2" type="ORF">V8G54_013600</name>
</gene>
<dbReference type="AlphaFoldDB" id="A0AAQ3NU01"/>
<feature type="compositionally biased region" description="Polar residues" evidence="1">
    <location>
        <begin position="81"/>
        <end position="111"/>
    </location>
</feature>
<reference evidence="2 3" key="1">
    <citation type="journal article" date="2023" name="Life. Sci Alliance">
        <title>Evolutionary insights into 3D genome organization and epigenetic landscape of Vigna mungo.</title>
        <authorList>
            <person name="Junaid A."/>
            <person name="Singh B."/>
            <person name="Bhatia S."/>
        </authorList>
    </citation>
    <scope>NUCLEOTIDE SEQUENCE [LARGE SCALE GENOMIC DNA]</scope>
    <source>
        <strain evidence="2">Urdbean</strain>
    </source>
</reference>
<evidence type="ECO:0000313" key="2">
    <source>
        <dbReference type="EMBL" id="WVZ16034.1"/>
    </source>
</evidence>
<evidence type="ECO:0000256" key="1">
    <source>
        <dbReference type="SAM" id="MobiDB-lite"/>
    </source>
</evidence>
<dbReference type="Proteomes" id="UP001374535">
    <property type="component" value="Chromosome 4"/>
</dbReference>
<sequence>VLKAHHGPFPFQQVDLPIATHRNSPLISPIGILDSKWDNSTSPPTELVLVQWMGLTPEDTTREIWNELCDTYHLEDKVILSGNSNDSNSSPQEDYNNTIRPNGKSNSNITSRTRRLPKYLIDYKL</sequence>
<proteinExistence type="predicted"/>